<sequence>MSYNQVVVDNGIVQVTFSSPQGSITGIKYDGIDNVLDDEVDERRRGYWDVAWYEPEKKFKTDKLEGTRFEIITQNEEQVEISFTRTWTISKRGSLVPLNVDKRYIIRSGVSGIYIYCIMERLEGWPDVDMDQIRIVFKLNHTIFNFMAISDDRQRSMPSMADRNHAMQLAYKEAVLLTNPRNPMFKGEVDDKYMYSMEDKDNNVHGWISSEPPVGFWMITPSDEFRLGGPIKQDLTSHAGPITLSMFTSTHYAGKEMRMGYRNGEPWKKVFGPVLAYLNSVSPNASTLRLWRDAKRQMAEEVKSWPFDFVHSENYPLSNQRGTIQGQFYIKDSDSMVYTNVYILYCFVVIVKVHINFLFLYNYFVTKGYQFWTKADRKGRFIIENVRAGNYSLYAWGIGFIGDYKYEQNITITPGTEMNVGPIVYEPPRNGPTLWEIGVPDRTAGEFYIPDPYPTLMNNLYVNPLQDRFRQYGLWDRYSDLYPENDLVYTIGLSNYRRDWFFAHVTRNVGNNTYQPTTWQIVFNLQNLNRVGLYTLRVALASAADSELQVRINDPESDHIFTTGLIGKDNAIARHGIHGLYRLYSIDVAGNLLGAGDFVHSENYPLSNQRGTIQGQFYIKDSWLSRFMANQIQGSEMNVGPIVYEPPRNGPTLWEIGVPDRTAGEFYIPDPYPTLMNNLYVNPLQDRFRQYGLWDRYSDLYPENDLVYTIGLSNYRRDWFFAHVTRNVGNNTYQPTTWQIVFNLQNLNRVGLYTLRVALASAADSELQVRINDPESDHIFTTGLIGKDNAIARHGIHGLYRLYSIDVAGNLLGAGDNTIYLTQSRSTTPFQGVMYDYIRLESPFKT</sequence>
<evidence type="ECO:0000256" key="3">
    <source>
        <dbReference type="ARBA" id="ARBA00010418"/>
    </source>
</evidence>
<dbReference type="Gene3D" id="2.70.98.10">
    <property type="match status" value="1"/>
</dbReference>
<dbReference type="SUPFAM" id="SSF74650">
    <property type="entry name" value="Galactose mutarotase-like"/>
    <property type="match status" value="1"/>
</dbReference>
<keyword evidence="8" id="KW-0472">Membrane</keyword>
<dbReference type="Gene3D" id="2.60.40.1120">
    <property type="entry name" value="Carboxypeptidase-like, regulatory domain"/>
    <property type="match status" value="1"/>
</dbReference>
<dbReference type="EMBL" id="JAAMPC010000010">
    <property type="protein sequence ID" value="KAG2286501.1"/>
    <property type="molecule type" value="Genomic_DNA"/>
</dbReference>
<dbReference type="InterPro" id="IPR051850">
    <property type="entry name" value="Polysacch_Lyase_4"/>
</dbReference>
<keyword evidence="8" id="KW-0812">Transmembrane</keyword>
<evidence type="ECO:0000256" key="8">
    <source>
        <dbReference type="SAM" id="Phobius"/>
    </source>
</evidence>
<feature type="domain" description="Rhamnogalacturonan lyase" evidence="9">
    <location>
        <begin position="652"/>
        <end position="840"/>
    </location>
</feature>
<comment type="similarity">
    <text evidence="3">Belongs to the polysaccharide lyase 4 family.</text>
</comment>
<dbReference type="PANTHER" id="PTHR32018">
    <property type="entry name" value="RHAMNOGALACTURONATE LYASE FAMILY PROTEIN"/>
    <property type="match status" value="1"/>
</dbReference>
<dbReference type="InterPro" id="IPR014718">
    <property type="entry name" value="GH-type_carb-bd"/>
</dbReference>
<keyword evidence="8" id="KW-1133">Transmembrane helix</keyword>
<dbReference type="Pfam" id="PF06045">
    <property type="entry name" value="Rhamnogal_lyase"/>
    <property type="match status" value="1"/>
</dbReference>
<dbReference type="Gene3D" id="2.60.120.260">
    <property type="entry name" value="Galactose-binding domain-like"/>
    <property type="match status" value="2"/>
</dbReference>
<comment type="catalytic activity">
    <reaction evidence="1">
        <text>Endotype eliminative cleavage of L-alpha-rhamnopyranosyl-(1-&gt;4)-alpha-D-galactopyranosyluronic acid bonds of rhamnogalacturonan I domains in ramified hairy regions of pectin leaving L-rhamnopyranose at the reducing end and 4-deoxy-4,5-unsaturated D-galactopyranosyluronic acid at the non-reducing end.</text>
        <dbReference type="EC" id="4.2.2.23"/>
    </reaction>
</comment>
<dbReference type="Pfam" id="PF14686">
    <property type="entry name" value="fn3_3"/>
    <property type="match status" value="1"/>
</dbReference>
<dbReference type="CDD" id="cd10317">
    <property type="entry name" value="RGL4_C"/>
    <property type="match status" value="2"/>
</dbReference>
<dbReference type="GO" id="GO:0005576">
    <property type="term" value="C:extracellular region"/>
    <property type="evidence" value="ECO:0007669"/>
    <property type="project" value="UniProtKB-SubCell"/>
</dbReference>
<dbReference type="InterPro" id="IPR029411">
    <property type="entry name" value="RG-lyase_III"/>
</dbReference>
<dbReference type="PANTHER" id="PTHR32018:SF6">
    <property type="entry name" value="RHAMNOGALACTURONAN ENDOLYASE"/>
    <property type="match status" value="1"/>
</dbReference>
<dbReference type="GO" id="GO:0030246">
    <property type="term" value="F:carbohydrate binding"/>
    <property type="evidence" value="ECO:0007669"/>
    <property type="project" value="InterPro"/>
</dbReference>
<dbReference type="InterPro" id="IPR011013">
    <property type="entry name" value="Gal_mutarotase_sf_dom"/>
</dbReference>
<dbReference type="EC" id="4.2.2.23" evidence="4"/>
<evidence type="ECO:0000313" key="12">
    <source>
        <dbReference type="Proteomes" id="UP000886595"/>
    </source>
</evidence>
<comment type="subcellular location">
    <subcellularLocation>
        <location evidence="2">Secreted</location>
    </subcellularLocation>
</comment>
<evidence type="ECO:0000256" key="4">
    <source>
        <dbReference type="ARBA" id="ARBA00012437"/>
    </source>
</evidence>
<evidence type="ECO:0000256" key="1">
    <source>
        <dbReference type="ARBA" id="ARBA00001324"/>
    </source>
</evidence>
<gene>
    <name evidence="11" type="ORF">Bca52824_046105</name>
</gene>
<dbReference type="InterPro" id="IPR010325">
    <property type="entry name" value="Rhamnogal_lyase"/>
</dbReference>
<evidence type="ECO:0000256" key="2">
    <source>
        <dbReference type="ARBA" id="ARBA00004613"/>
    </source>
</evidence>
<proteinExistence type="inferred from homology"/>
<keyword evidence="7" id="KW-0456">Lyase</keyword>
<dbReference type="InterPro" id="IPR008979">
    <property type="entry name" value="Galactose-bd-like_sf"/>
</dbReference>
<name>A0A8X7UQU2_BRACI</name>
<feature type="domain" description="Rhamnogalacturonan lyase" evidence="10">
    <location>
        <begin position="366"/>
        <end position="419"/>
    </location>
</feature>
<feature type="transmembrane region" description="Helical" evidence="8">
    <location>
        <begin position="342"/>
        <end position="364"/>
    </location>
</feature>
<evidence type="ECO:0000256" key="7">
    <source>
        <dbReference type="ARBA" id="ARBA00023239"/>
    </source>
</evidence>
<accession>A0A8X7UQU2</accession>
<organism evidence="11 12">
    <name type="scientific">Brassica carinata</name>
    <name type="common">Ethiopian mustard</name>
    <name type="synonym">Abyssinian cabbage</name>
    <dbReference type="NCBI Taxonomy" id="52824"/>
    <lineage>
        <taxon>Eukaryota</taxon>
        <taxon>Viridiplantae</taxon>
        <taxon>Streptophyta</taxon>
        <taxon>Embryophyta</taxon>
        <taxon>Tracheophyta</taxon>
        <taxon>Spermatophyta</taxon>
        <taxon>Magnoliopsida</taxon>
        <taxon>eudicotyledons</taxon>
        <taxon>Gunneridae</taxon>
        <taxon>Pentapetalae</taxon>
        <taxon>rosids</taxon>
        <taxon>malvids</taxon>
        <taxon>Brassicales</taxon>
        <taxon>Brassicaceae</taxon>
        <taxon>Brassiceae</taxon>
        <taxon>Brassica</taxon>
    </lineage>
</organism>
<protein>
    <recommendedName>
        <fullName evidence="4">rhamnogalacturonan endolyase</fullName>
        <ecNumber evidence="4">4.2.2.23</ecNumber>
    </recommendedName>
</protein>
<keyword evidence="6" id="KW-0732">Signal</keyword>
<dbReference type="SUPFAM" id="SSF49452">
    <property type="entry name" value="Starch-binding domain-like"/>
    <property type="match status" value="1"/>
</dbReference>
<dbReference type="SUPFAM" id="SSF49785">
    <property type="entry name" value="Galactose-binding domain-like"/>
    <property type="match status" value="2"/>
</dbReference>
<evidence type="ECO:0000256" key="6">
    <source>
        <dbReference type="ARBA" id="ARBA00022729"/>
    </source>
</evidence>
<dbReference type="AlphaFoldDB" id="A0A8X7UQU2"/>
<dbReference type="InterPro" id="IPR029413">
    <property type="entry name" value="RG-lyase_II"/>
</dbReference>
<dbReference type="Proteomes" id="UP000886595">
    <property type="component" value="Unassembled WGS sequence"/>
</dbReference>
<dbReference type="OrthoDB" id="2130367at2759"/>
<reference evidence="11 12" key="1">
    <citation type="submission" date="2020-02" db="EMBL/GenBank/DDBJ databases">
        <authorList>
            <person name="Ma Q."/>
            <person name="Huang Y."/>
            <person name="Song X."/>
            <person name="Pei D."/>
        </authorList>
    </citation>
    <scope>NUCLEOTIDE SEQUENCE [LARGE SCALE GENOMIC DNA]</scope>
    <source>
        <strain evidence="11">Sxm20200214</strain>
        <tissue evidence="11">Leaf</tissue>
    </source>
</reference>
<evidence type="ECO:0000256" key="5">
    <source>
        <dbReference type="ARBA" id="ARBA00022525"/>
    </source>
</evidence>
<dbReference type="CDD" id="cd10320">
    <property type="entry name" value="RGL4_N"/>
    <property type="match status" value="1"/>
</dbReference>
<evidence type="ECO:0000259" key="9">
    <source>
        <dbReference type="Pfam" id="PF14683"/>
    </source>
</evidence>
<evidence type="ECO:0000259" key="10">
    <source>
        <dbReference type="Pfam" id="PF14686"/>
    </source>
</evidence>
<comment type="caution">
    <text evidence="11">The sequence shown here is derived from an EMBL/GenBank/DDBJ whole genome shotgun (WGS) entry which is preliminary data.</text>
</comment>
<keyword evidence="5" id="KW-0964">Secreted</keyword>
<dbReference type="CDD" id="cd10316">
    <property type="entry name" value="RGL4_M"/>
    <property type="match status" value="1"/>
</dbReference>
<evidence type="ECO:0000313" key="11">
    <source>
        <dbReference type="EMBL" id="KAG2286501.1"/>
    </source>
</evidence>
<dbReference type="GO" id="GO:0102210">
    <property type="term" value="F:rhamnogalacturonan endolyase activity"/>
    <property type="evidence" value="ECO:0007669"/>
    <property type="project" value="UniProtKB-EC"/>
</dbReference>
<dbReference type="Pfam" id="PF14683">
    <property type="entry name" value="CBM-like"/>
    <property type="match status" value="2"/>
</dbReference>
<feature type="domain" description="Rhamnogalacturonan lyase" evidence="9">
    <location>
        <begin position="433"/>
        <end position="596"/>
    </location>
</feature>
<dbReference type="GO" id="GO:0005975">
    <property type="term" value="P:carbohydrate metabolic process"/>
    <property type="evidence" value="ECO:0007669"/>
    <property type="project" value="InterPro"/>
</dbReference>
<dbReference type="InterPro" id="IPR013784">
    <property type="entry name" value="Carb-bd-like_fold"/>
</dbReference>
<keyword evidence="12" id="KW-1185">Reference proteome</keyword>